<dbReference type="GO" id="GO:0016887">
    <property type="term" value="F:ATP hydrolysis activity"/>
    <property type="evidence" value="ECO:0007669"/>
    <property type="project" value="InterPro"/>
</dbReference>
<dbReference type="InterPro" id="IPR050319">
    <property type="entry name" value="ABC_transp_ATP-bind"/>
</dbReference>
<dbReference type="InterPro" id="IPR003439">
    <property type="entry name" value="ABC_transporter-like_ATP-bd"/>
</dbReference>
<organism evidence="6 7">
    <name type="scientific">Paenibacillus psychroresistens</name>
    <dbReference type="NCBI Taxonomy" id="1778678"/>
    <lineage>
        <taxon>Bacteria</taxon>
        <taxon>Bacillati</taxon>
        <taxon>Bacillota</taxon>
        <taxon>Bacilli</taxon>
        <taxon>Bacillales</taxon>
        <taxon>Paenibacillaceae</taxon>
        <taxon>Paenibacillus</taxon>
    </lineage>
</organism>
<dbReference type="GO" id="GO:0055085">
    <property type="term" value="P:transmembrane transport"/>
    <property type="evidence" value="ECO:0007669"/>
    <property type="project" value="UniProtKB-ARBA"/>
</dbReference>
<gene>
    <name evidence="6" type="ORF">EHS13_17565</name>
</gene>
<dbReference type="PROSITE" id="PS00211">
    <property type="entry name" value="ABC_TRANSPORTER_1"/>
    <property type="match status" value="1"/>
</dbReference>
<proteinExistence type="inferred from homology"/>
<dbReference type="InterPro" id="IPR003593">
    <property type="entry name" value="AAA+_ATPase"/>
</dbReference>
<dbReference type="AlphaFoldDB" id="A0A6B8RJV6"/>
<evidence type="ECO:0000256" key="4">
    <source>
        <dbReference type="ARBA" id="ARBA00022840"/>
    </source>
</evidence>
<dbReference type="GO" id="GO:0005524">
    <property type="term" value="F:ATP binding"/>
    <property type="evidence" value="ECO:0007669"/>
    <property type="project" value="UniProtKB-KW"/>
</dbReference>
<dbReference type="PANTHER" id="PTHR43776">
    <property type="entry name" value="TRANSPORT ATP-BINDING PROTEIN"/>
    <property type="match status" value="1"/>
</dbReference>
<dbReference type="PROSITE" id="PS50893">
    <property type="entry name" value="ABC_TRANSPORTER_2"/>
    <property type="match status" value="1"/>
</dbReference>
<evidence type="ECO:0000256" key="2">
    <source>
        <dbReference type="ARBA" id="ARBA00022448"/>
    </source>
</evidence>
<dbReference type="RefSeq" id="WP_155701632.1">
    <property type="nucleotide sequence ID" value="NZ_CP034235.1"/>
</dbReference>
<dbReference type="Pfam" id="PF00005">
    <property type="entry name" value="ABC_tran"/>
    <property type="match status" value="1"/>
</dbReference>
<evidence type="ECO:0000313" key="7">
    <source>
        <dbReference type="Proteomes" id="UP000426246"/>
    </source>
</evidence>
<keyword evidence="3" id="KW-0547">Nucleotide-binding</keyword>
<evidence type="ECO:0000313" key="6">
    <source>
        <dbReference type="EMBL" id="QGQ96560.1"/>
    </source>
</evidence>
<dbReference type="InterPro" id="IPR027417">
    <property type="entry name" value="P-loop_NTPase"/>
</dbReference>
<accession>A0A6B8RJV6</accession>
<dbReference type="PANTHER" id="PTHR43776:SF7">
    <property type="entry name" value="D,D-DIPEPTIDE TRANSPORT ATP-BINDING PROTEIN DDPF-RELATED"/>
    <property type="match status" value="1"/>
</dbReference>
<dbReference type="GO" id="GO:0015833">
    <property type="term" value="P:peptide transport"/>
    <property type="evidence" value="ECO:0007669"/>
    <property type="project" value="InterPro"/>
</dbReference>
<reference evidence="7" key="1">
    <citation type="submission" date="2018-11" db="EMBL/GenBank/DDBJ databases">
        <title>Complete genome sequence of Paenibacillus sp. ML311-T8.</title>
        <authorList>
            <person name="Nam Y.-D."/>
            <person name="Kang J."/>
            <person name="Chung W.-H."/>
            <person name="Park Y.S."/>
        </authorList>
    </citation>
    <scope>NUCLEOTIDE SEQUENCE [LARGE SCALE GENOMIC DNA]</scope>
    <source>
        <strain evidence="7">ML311-T8</strain>
    </source>
</reference>
<dbReference type="InterPro" id="IPR017871">
    <property type="entry name" value="ABC_transporter-like_CS"/>
</dbReference>
<dbReference type="SUPFAM" id="SSF52540">
    <property type="entry name" value="P-loop containing nucleoside triphosphate hydrolases"/>
    <property type="match status" value="1"/>
</dbReference>
<evidence type="ECO:0000256" key="3">
    <source>
        <dbReference type="ARBA" id="ARBA00022741"/>
    </source>
</evidence>
<evidence type="ECO:0000259" key="5">
    <source>
        <dbReference type="PROSITE" id="PS50893"/>
    </source>
</evidence>
<feature type="domain" description="ABC transporter" evidence="5">
    <location>
        <begin position="21"/>
        <end position="265"/>
    </location>
</feature>
<dbReference type="SMART" id="SM00382">
    <property type="entry name" value="AAA"/>
    <property type="match status" value="1"/>
</dbReference>
<dbReference type="EMBL" id="CP034235">
    <property type="protein sequence ID" value="QGQ96560.1"/>
    <property type="molecule type" value="Genomic_DNA"/>
</dbReference>
<keyword evidence="4 6" id="KW-0067">ATP-binding</keyword>
<sequence length="341" mass="37715">MSVQTDELILDVRYMKKYFPIKKGFLQKNVGYVKAVDDVEFHIRPGETFGLVGESGCGKTTLGRCILRAIEPSAGSILFRDRHGQMLDVLALDSKGLRAIRRDMQLIFQDPYSSLNPRMTVLNIIAEPLVCNGLAHGAALRERVSELMEMVGLNSRHLERYPHAFSGGQRQRIGIARALATNPRFIVCDEAVSALDVSVQAQIINLLQDLQEKLDLSYLFISHDLGVIQHISNRVGVMYVGKMVETASTQDLFASPKHPYTEALLSAKPVPDPRKKSNRIILPGEVANPANPPTGCYFHPRCPYAKDICKIQSPELKQVGDGHYAACHFAGELPLRGAVGI</sequence>
<evidence type="ECO:0000256" key="1">
    <source>
        <dbReference type="ARBA" id="ARBA00005417"/>
    </source>
</evidence>
<protein>
    <submittedName>
        <fullName evidence="6">ABC transporter ATP-binding protein</fullName>
    </submittedName>
</protein>
<dbReference type="NCBIfam" id="TIGR01727">
    <property type="entry name" value="oligo_HPY"/>
    <property type="match status" value="1"/>
</dbReference>
<keyword evidence="7" id="KW-1185">Reference proteome</keyword>
<dbReference type="KEGG" id="ppsc:EHS13_17565"/>
<dbReference type="OrthoDB" id="9802264at2"/>
<keyword evidence="2" id="KW-0813">Transport</keyword>
<name>A0A6B8RJV6_9BACL</name>
<comment type="similarity">
    <text evidence="1">Belongs to the ABC transporter superfamily.</text>
</comment>
<dbReference type="FunFam" id="3.40.50.300:FF:000016">
    <property type="entry name" value="Oligopeptide ABC transporter ATP-binding component"/>
    <property type="match status" value="1"/>
</dbReference>
<dbReference type="CDD" id="cd03257">
    <property type="entry name" value="ABC_NikE_OppD_transporters"/>
    <property type="match status" value="1"/>
</dbReference>
<dbReference type="Gene3D" id="3.40.50.300">
    <property type="entry name" value="P-loop containing nucleotide triphosphate hydrolases"/>
    <property type="match status" value="1"/>
</dbReference>
<dbReference type="Pfam" id="PF08352">
    <property type="entry name" value="oligo_HPY"/>
    <property type="match status" value="1"/>
</dbReference>
<dbReference type="Proteomes" id="UP000426246">
    <property type="component" value="Chromosome"/>
</dbReference>
<dbReference type="InterPro" id="IPR013563">
    <property type="entry name" value="Oligopep_ABC_C"/>
</dbReference>